<evidence type="ECO:0000256" key="1">
    <source>
        <dbReference type="SAM" id="Coils"/>
    </source>
</evidence>
<name>A0A0D9X5B7_9ORYZ</name>
<dbReference type="EnsemblPlants" id="LPERR08G05450.1">
    <property type="protein sequence ID" value="LPERR08G05450.1"/>
    <property type="gene ID" value="LPERR08G05450"/>
</dbReference>
<sequence>MPSTTLTTHPQDPAMDVEPAATPAATSSDITSPVDIIPSAATATPAAPAQATPSPGPVLTTTVEVPGADKGKQAPGSHVAIEPSAGSDSEKTVSDEIVGWRYGPNSDQVSILDRLEEQKSMTRLIQLMAESSDLVLKVIKNSSAKDSLLERIAPLAEKAEQAQEELTTLRNEVAGYRNIRSEFKEKLRDFLGHDPAMLEAKKQAEEQVLKLQAELTLSQAKNEELIKEKDSAEARLAHAVVLNVKSHEQANYYKDKLETLLKKHEELKRKSAKELSAMKVKHNEEFLKMKTELEEARKLNAEFCQAAEPILDNLHAASAGTNT</sequence>
<dbReference type="Proteomes" id="UP000032180">
    <property type="component" value="Chromosome 8"/>
</dbReference>
<reference evidence="3 4" key="1">
    <citation type="submission" date="2012-08" db="EMBL/GenBank/DDBJ databases">
        <title>Oryza genome evolution.</title>
        <authorList>
            <person name="Wing R.A."/>
        </authorList>
    </citation>
    <scope>NUCLEOTIDE SEQUENCE</scope>
</reference>
<proteinExistence type="predicted"/>
<feature type="coiled-coil region" evidence="1">
    <location>
        <begin position="145"/>
        <end position="299"/>
    </location>
</feature>
<feature type="region of interest" description="Disordered" evidence="2">
    <location>
        <begin position="1"/>
        <end position="92"/>
    </location>
</feature>
<evidence type="ECO:0000313" key="4">
    <source>
        <dbReference type="Proteomes" id="UP000032180"/>
    </source>
</evidence>
<protein>
    <submittedName>
        <fullName evidence="3">Uncharacterized protein</fullName>
    </submittedName>
</protein>
<reference evidence="4" key="2">
    <citation type="submission" date="2013-12" db="EMBL/GenBank/DDBJ databases">
        <authorList>
            <person name="Yu Y."/>
            <person name="Lee S."/>
            <person name="de Baynast K."/>
            <person name="Wissotski M."/>
            <person name="Liu L."/>
            <person name="Talag J."/>
            <person name="Goicoechea J."/>
            <person name="Angelova A."/>
            <person name="Jetty R."/>
            <person name="Kudrna D."/>
            <person name="Golser W."/>
            <person name="Rivera L."/>
            <person name="Zhang J."/>
            <person name="Wing R."/>
        </authorList>
    </citation>
    <scope>NUCLEOTIDE SEQUENCE</scope>
</reference>
<evidence type="ECO:0000256" key="2">
    <source>
        <dbReference type="SAM" id="MobiDB-lite"/>
    </source>
</evidence>
<reference evidence="3" key="3">
    <citation type="submission" date="2015-04" db="UniProtKB">
        <authorList>
            <consortium name="EnsemblPlants"/>
        </authorList>
    </citation>
    <scope>IDENTIFICATION</scope>
</reference>
<dbReference type="AlphaFoldDB" id="A0A0D9X5B7"/>
<feature type="compositionally biased region" description="Polar residues" evidence="2">
    <location>
        <begin position="1"/>
        <end position="10"/>
    </location>
</feature>
<keyword evidence="4" id="KW-1185">Reference proteome</keyword>
<dbReference type="HOGENOM" id="CLU_036755_1_0_1"/>
<dbReference type="Gramene" id="LPERR08G05450.1">
    <property type="protein sequence ID" value="LPERR08G05450.1"/>
    <property type="gene ID" value="LPERR08G05450"/>
</dbReference>
<feature type="compositionally biased region" description="Low complexity" evidence="2">
    <location>
        <begin position="38"/>
        <end position="53"/>
    </location>
</feature>
<organism evidence="3 4">
    <name type="scientific">Leersia perrieri</name>
    <dbReference type="NCBI Taxonomy" id="77586"/>
    <lineage>
        <taxon>Eukaryota</taxon>
        <taxon>Viridiplantae</taxon>
        <taxon>Streptophyta</taxon>
        <taxon>Embryophyta</taxon>
        <taxon>Tracheophyta</taxon>
        <taxon>Spermatophyta</taxon>
        <taxon>Magnoliopsida</taxon>
        <taxon>Liliopsida</taxon>
        <taxon>Poales</taxon>
        <taxon>Poaceae</taxon>
        <taxon>BOP clade</taxon>
        <taxon>Oryzoideae</taxon>
        <taxon>Oryzeae</taxon>
        <taxon>Oryzinae</taxon>
        <taxon>Leersia</taxon>
    </lineage>
</organism>
<keyword evidence="1" id="KW-0175">Coiled coil</keyword>
<evidence type="ECO:0000313" key="3">
    <source>
        <dbReference type="EnsemblPlants" id="LPERR08G05450.1"/>
    </source>
</evidence>
<accession>A0A0D9X5B7</accession>